<dbReference type="Proteomes" id="UP001217089">
    <property type="component" value="Unassembled WGS sequence"/>
</dbReference>
<comment type="caution">
    <text evidence="1">The sequence shown here is derived from an EMBL/GenBank/DDBJ whole genome shotgun (WGS) entry which is preliminary data.</text>
</comment>
<dbReference type="EMBL" id="JARBDR010000657">
    <property type="protein sequence ID" value="KAJ8308632.1"/>
    <property type="molecule type" value="Genomic_DNA"/>
</dbReference>
<evidence type="ECO:0000313" key="2">
    <source>
        <dbReference type="Proteomes" id="UP001217089"/>
    </source>
</evidence>
<keyword evidence="2" id="KW-1185">Reference proteome</keyword>
<protein>
    <submittedName>
        <fullName evidence="1">Uncharacterized protein</fullName>
    </submittedName>
</protein>
<evidence type="ECO:0000313" key="1">
    <source>
        <dbReference type="EMBL" id="KAJ8308632.1"/>
    </source>
</evidence>
<sequence>MKKKKKAISKRNLPLLGQKVHPREKHSSLFIIVVFNVSFDLNLTEIVRNNDLIEKFEKC</sequence>
<name>A0ABQ9ETW8_TEGGR</name>
<organism evidence="1 2">
    <name type="scientific">Tegillarca granosa</name>
    <name type="common">Malaysian cockle</name>
    <name type="synonym">Anadara granosa</name>
    <dbReference type="NCBI Taxonomy" id="220873"/>
    <lineage>
        <taxon>Eukaryota</taxon>
        <taxon>Metazoa</taxon>
        <taxon>Spiralia</taxon>
        <taxon>Lophotrochozoa</taxon>
        <taxon>Mollusca</taxon>
        <taxon>Bivalvia</taxon>
        <taxon>Autobranchia</taxon>
        <taxon>Pteriomorphia</taxon>
        <taxon>Arcoida</taxon>
        <taxon>Arcoidea</taxon>
        <taxon>Arcidae</taxon>
        <taxon>Tegillarca</taxon>
    </lineage>
</organism>
<proteinExistence type="predicted"/>
<gene>
    <name evidence="1" type="ORF">KUTeg_013506</name>
</gene>
<reference evidence="1 2" key="1">
    <citation type="submission" date="2022-12" db="EMBL/GenBank/DDBJ databases">
        <title>Chromosome-level genome of Tegillarca granosa.</title>
        <authorList>
            <person name="Kim J."/>
        </authorList>
    </citation>
    <scope>NUCLEOTIDE SEQUENCE [LARGE SCALE GENOMIC DNA]</scope>
    <source>
        <strain evidence="1">Teg-2019</strain>
        <tissue evidence="1">Adductor muscle</tissue>
    </source>
</reference>
<accession>A0ABQ9ETW8</accession>